<dbReference type="AlphaFoldDB" id="A0A2Y9AQI4"/>
<reference evidence="2" key="1">
    <citation type="submission" date="2016-10" db="EMBL/GenBank/DDBJ databases">
        <authorList>
            <person name="Cai Z."/>
        </authorList>
    </citation>
    <scope>NUCLEOTIDE SEQUENCE [LARGE SCALE GENOMIC DNA]</scope>
    <source>
        <strain evidence="2">DSM 25227</strain>
    </source>
</reference>
<evidence type="ECO:0000313" key="2">
    <source>
        <dbReference type="EMBL" id="SSA46644.1"/>
    </source>
</evidence>
<evidence type="ECO:0000313" key="3">
    <source>
        <dbReference type="Proteomes" id="UP000245839"/>
    </source>
</evidence>
<dbReference type="EMBL" id="QGDJ01000005">
    <property type="protein sequence ID" value="PWJ18119.1"/>
    <property type="molecule type" value="Genomic_DNA"/>
</dbReference>
<reference evidence="4" key="2">
    <citation type="submission" date="2016-10" db="EMBL/GenBank/DDBJ databases">
        <authorList>
            <person name="Varghese N."/>
            <person name="Submissions S."/>
        </authorList>
    </citation>
    <scope>NUCLEOTIDE SEQUENCE [LARGE SCALE GENOMIC DNA]</scope>
    <source>
        <strain evidence="4">DSM 25227</strain>
    </source>
</reference>
<evidence type="ECO:0000313" key="1">
    <source>
        <dbReference type="EMBL" id="PWJ18119.1"/>
    </source>
</evidence>
<dbReference type="Proteomes" id="UP000251571">
    <property type="component" value="Unassembled WGS sequence"/>
</dbReference>
<dbReference type="GO" id="GO:0016810">
    <property type="term" value="F:hydrolase activity, acting on carbon-nitrogen (but not peptide) bonds"/>
    <property type="evidence" value="ECO:0007669"/>
    <property type="project" value="InterPro"/>
</dbReference>
<name>A0A2Y9AQI4_9RHOB</name>
<organism evidence="2 4">
    <name type="scientific">Jannaschia seohaensis</name>
    <dbReference type="NCBI Taxonomy" id="475081"/>
    <lineage>
        <taxon>Bacteria</taxon>
        <taxon>Pseudomonadati</taxon>
        <taxon>Pseudomonadota</taxon>
        <taxon>Alphaproteobacteria</taxon>
        <taxon>Rhodobacterales</taxon>
        <taxon>Roseobacteraceae</taxon>
        <taxon>Jannaschia</taxon>
    </lineage>
</organism>
<dbReference type="EMBL" id="UETC01000005">
    <property type="protein sequence ID" value="SSA46644.1"/>
    <property type="molecule type" value="Genomic_DNA"/>
</dbReference>
<dbReference type="RefSeq" id="WP_170125415.1">
    <property type="nucleotide sequence ID" value="NZ_QGDJ01000005.1"/>
</dbReference>
<gene>
    <name evidence="1" type="ORF">BCF38_105107</name>
    <name evidence="2" type="ORF">SAMN05421539_105107</name>
</gene>
<keyword evidence="3" id="KW-1185">Reference proteome</keyword>
<proteinExistence type="predicted"/>
<dbReference type="Gene3D" id="2.30.40.10">
    <property type="entry name" value="Urease, subunit C, domain 1"/>
    <property type="match status" value="1"/>
</dbReference>
<dbReference type="Gene3D" id="3.20.20.140">
    <property type="entry name" value="Metal-dependent hydrolases"/>
    <property type="match status" value="1"/>
</dbReference>
<accession>A0A2Y9AQI4</accession>
<reference evidence="1 3" key="3">
    <citation type="submission" date="2018-03" db="EMBL/GenBank/DDBJ databases">
        <title>Genomic Encyclopedia of Archaeal and Bacterial Type Strains, Phase II (KMG-II): from individual species to whole genera.</title>
        <authorList>
            <person name="Goeker M."/>
        </authorList>
    </citation>
    <scope>NUCLEOTIDE SEQUENCE [LARGE SCALE GENOMIC DNA]</scope>
    <source>
        <strain evidence="1 3">DSM 25227</strain>
    </source>
</reference>
<sequence length="90" mass="9289">MTPAALQALASADPDGLEGAGRLVSSNPARALGLADLGVLRAGERADLFVTDRAGRAVLTLSESEVIHHIDTLDLSLASQPARAPFKKVS</sequence>
<dbReference type="InterPro" id="IPR011059">
    <property type="entry name" value="Metal-dep_hydrolase_composite"/>
</dbReference>
<evidence type="ECO:0000313" key="4">
    <source>
        <dbReference type="Proteomes" id="UP000251571"/>
    </source>
</evidence>
<dbReference type="Proteomes" id="UP000245839">
    <property type="component" value="Unassembled WGS sequence"/>
</dbReference>
<protein>
    <submittedName>
        <fullName evidence="2">N-acetylglucosamine-6-phosphate deacetylase</fullName>
    </submittedName>
</protein>